<dbReference type="FunFam" id="3.30.300.130:FF:000004">
    <property type="entry name" value="cytosolic iron-sulfur assembly component 2A"/>
    <property type="match status" value="1"/>
</dbReference>
<dbReference type="STRING" id="1198029.A0A1U7LS65"/>
<proteinExistence type="inferred from homology"/>
<dbReference type="EMBL" id="LXFE01000400">
    <property type="protein sequence ID" value="OLL25469.1"/>
    <property type="molecule type" value="Genomic_DNA"/>
</dbReference>
<reference evidence="4 5" key="1">
    <citation type="submission" date="2016-04" db="EMBL/GenBank/DDBJ databases">
        <title>Evolutionary innovation and constraint leading to complex multicellularity in the Ascomycota.</title>
        <authorList>
            <person name="Cisse O."/>
            <person name="Nguyen A."/>
            <person name="Hewitt D.A."/>
            <person name="Jedd G."/>
            <person name="Stajich J.E."/>
        </authorList>
    </citation>
    <scope>NUCLEOTIDE SEQUENCE [LARGE SCALE GENOMIC DNA]</scope>
    <source>
        <strain evidence="4 5">DAH-3</strain>
    </source>
</reference>
<dbReference type="GO" id="GO:0051604">
    <property type="term" value="P:protein maturation"/>
    <property type="evidence" value="ECO:0007669"/>
    <property type="project" value="InterPro"/>
</dbReference>
<dbReference type="OrthoDB" id="2746at2759"/>
<name>A0A1U7LS65_NEOID</name>
<dbReference type="InterPro" id="IPR039796">
    <property type="entry name" value="MIP18"/>
</dbReference>
<dbReference type="AlphaFoldDB" id="A0A1U7LS65"/>
<evidence type="ECO:0000313" key="5">
    <source>
        <dbReference type="Proteomes" id="UP000186594"/>
    </source>
</evidence>
<dbReference type="Gene3D" id="3.30.300.130">
    <property type="entry name" value="Fe-S cluster assembly (FSCA)"/>
    <property type="match status" value="1"/>
</dbReference>
<comment type="similarity">
    <text evidence="1">Belongs to the MIP18 family.</text>
</comment>
<dbReference type="GO" id="GO:0007059">
    <property type="term" value="P:chromosome segregation"/>
    <property type="evidence" value="ECO:0007669"/>
    <property type="project" value="UniProtKB-KW"/>
</dbReference>
<keyword evidence="5" id="KW-1185">Reference proteome</keyword>
<comment type="caution">
    <text evidence="4">The sequence shown here is derived from an EMBL/GenBank/DDBJ whole genome shotgun (WGS) entry which is preliminary data.</text>
</comment>
<dbReference type="InterPro" id="IPR034904">
    <property type="entry name" value="FSCA_dom_sf"/>
</dbReference>
<evidence type="ECO:0000256" key="2">
    <source>
        <dbReference type="ARBA" id="ARBA00022829"/>
    </source>
</evidence>
<dbReference type="Pfam" id="PF01883">
    <property type="entry name" value="FeS_assembly_P"/>
    <property type="match status" value="1"/>
</dbReference>
<evidence type="ECO:0000256" key="1">
    <source>
        <dbReference type="ARBA" id="ARBA00010381"/>
    </source>
</evidence>
<dbReference type="Gene3D" id="6.10.250.1280">
    <property type="match status" value="1"/>
</dbReference>
<evidence type="ECO:0000259" key="3">
    <source>
        <dbReference type="Pfam" id="PF01883"/>
    </source>
</evidence>
<gene>
    <name evidence="4" type="ORF">NEOLI_001170</name>
</gene>
<dbReference type="InterPro" id="IPR002744">
    <property type="entry name" value="MIP18-like"/>
</dbReference>
<dbReference type="GO" id="GO:0097361">
    <property type="term" value="C:cytosolic [4Fe-4S] assembly targeting complex"/>
    <property type="evidence" value="ECO:0007669"/>
    <property type="project" value="EnsemblFungi"/>
</dbReference>
<dbReference type="GO" id="GO:0016226">
    <property type="term" value="P:iron-sulfur cluster assembly"/>
    <property type="evidence" value="ECO:0007669"/>
    <property type="project" value="EnsemblFungi"/>
</dbReference>
<evidence type="ECO:0000313" key="4">
    <source>
        <dbReference type="EMBL" id="OLL25469.1"/>
    </source>
</evidence>
<dbReference type="OMA" id="NQCISAR"/>
<keyword evidence="2" id="KW-0159">Chromosome partition</keyword>
<dbReference type="PANTHER" id="PTHR12377">
    <property type="entry name" value="CYTOSOLIC IRON-SULFUR ASSEMBLY COMPONENT 2B-RELATED"/>
    <property type="match status" value="1"/>
</dbReference>
<feature type="domain" description="MIP18 family-like" evidence="3">
    <location>
        <begin position="46"/>
        <end position="125"/>
    </location>
</feature>
<protein>
    <submittedName>
        <fullName evidence="4">MIP18 family protein</fullName>
    </submittedName>
</protein>
<organism evidence="4 5">
    <name type="scientific">Neolecta irregularis (strain DAH-3)</name>
    <dbReference type="NCBI Taxonomy" id="1198029"/>
    <lineage>
        <taxon>Eukaryota</taxon>
        <taxon>Fungi</taxon>
        <taxon>Dikarya</taxon>
        <taxon>Ascomycota</taxon>
        <taxon>Taphrinomycotina</taxon>
        <taxon>Neolectales</taxon>
        <taxon>Neolectaceae</taxon>
        <taxon>Neolecta</taxon>
    </lineage>
</organism>
<dbReference type="PANTHER" id="PTHR12377:SF0">
    <property type="entry name" value="CYTOSOLIC IRON-SULFUR ASSEMBLY COMPONENT 2B"/>
    <property type="match status" value="1"/>
</dbReference>
<dbReference type="SUPFAM" id="SSF117916">
    <property type="entry name" value="Fe-S cluster assembly (FSCA) domain-like"/>
    <property type="match status" value="1"/>
</dbReference>
<accession>A0A1U7LS65</accession>
<dbReference type="Proteomes" id="UP000186594">
    <property type="component" value="Unassembled WGS sequence"/>
</dbReference>
<sequence>MQTTEPQNSNPNVLPPSAILARSITKDWDVIATEIDQDERDPIDAQEIYDLLKDISDPEHPLTLSQLAVVQLTQIYVTDHPAAPSKVVVEITPTIPHCSLATLIGLCIKVRLERALPPRFRIDVKVRKGTHQSENQVNKQLGDKERVAAACENDKLLEVISGMMSTCA</sequence>